<dbReference type="Gene3D" id="3.40.50.970">
    <property type="match status" value="1"/>
</dbReference>
<evidence type="ECO:0000259" key="4">
    <source>
        <dbReference type="Pfam" id="PF00676"/>
    </source>
</evidence>
<keyword evidence="3" id="KW-0786">Thiamine pyrophosphate</keyword>
<dbReference type="InterPro" id="IPR029061">
    <property type="entry name" value="THDP-binding"/>
</dbReference>
<dbReference type="InterPro" id="IPR050642">
    <property type="entry name" value="PDH_E1_Alpha_Subunit"/>
</dbReference>
<dbReference type="PANTHER" id="PTHR11516:SF41">
    <property type="entry name" value="3-METHYL-2-OXOBUTANOATE DEHYDROGENASE SUBUNIT ALPHA"/>
    <property type="match status" value="1"/>
</dbReference>
<evidence type="ECO:0000256" key="1">
    <source>
        <dbReference type="ARBA" id="ARBA00001964"/>
    </source>
</evidence>
<keyword evidence="2" id="KW-0560">Oxidoreductase</keyword>
<gene>
    <name evidence="5" type="primary">acoA_3</name>
    <name evidence="5" type="ORF">DSCO28_16720</name>
</gene>
<dbReference type="CDD" id="cd02000">
    <property type="entry name" value="TPP_E1_PDC_ADC_BCADC"/>
    <property type="match status" value="1"/>
</dbReference>
<feature type="domain" description="Dehydrogenase E1 component" evidence="4">
    <location>
        <begin position="16"/>
        <end position="316"/>
    </location>
</feature>
<dbReference type="SUPFAM" id="SSF52518">
    <property type="entry name" value="Thiamin diphosphate-binding fold (THDP-binding)"/>
    <property type="match status" value="1"/>
</dbReference>
<evidence type="ECO:0000256" key="2">
    <source>
        <dbReference type="ARBA" id="ARBA00023002"/>
    </source>
</evidence>
<protein>
    <submittedName>
        <fullName evidence="5">Pyruvate dehydrogenase E1 component subunit alpha</fullName>
    </submittedName>
</protein>
<dbReference type="InterPro" id="IPR001017">
    <property type="entry name" value="DH_E1"/>
</dbReference>
<dbReference type="PANTHER" id="PTHR11516">
    <property type="entry name" value="PYRUVATE DEHYDROGENASE E1 COMPONENT, ALPHA SUBUNIT BACTERIAL AND ORGANELLAR"/>
    <property type="match status" value="1"/>
</dbReference>
<evidence type="ECO:0000313" key="6">
    <source>
        <dbReference type="Proteomes" id="UP000425960"/>
    </source>
</evidence>
<dbReference type="Pfam" id="PF00676">
    <property type="entry name" value="E1_dh"/>
    <property type="match status" value="1"/>
</dbReference>
<comment type="cofactor">
    <cofactor evidence="1">
        <name>thiamine diphosphate</name>
        <dbReference type="ChEBI" id="CHEBI:58937"/>
    </cofactor>
</comment>
<proteinExistence type="predicted"/>
<dbReference type="RefSeq" id="WP_155321902.1">
    <property type="nucleotide sequence ID" value="NZ_AP021876.1"/>
</dbReference>
<name>A0A5K7ZJD2_9BACT</name>
<organism evidence="5 6">
    <name type="scientific">Desulfosarcina ovata subsp. sediminis</name>
    <dbReference type="NCBI Taxonomy" id="885957"/>
    <lineage>
        <taxon>Bacteria</taxon>
        <taxon>Pseudomonadati</taxon>
        <taxon>Thermodesulfobacteriota</taxon>
        <taxon>Desulfobacteria</taxon>
        <taxon>Desulfobacterales</taxon>
        <taxon>Desulfosarcinaceae</taxon>
        <taxon>Desulfosarcina</taxon>
    </lineage>
</organism>
<sequence length="326" mass="35935">MANLTNTDKIELYRKLVHTRKHDELNVRMASEGKLRTFYHSAQGHEAIGVGACSVLHKDDYLYPHLRGHGIPYVVGKGMDPKPSVSEHLGKATGWGGGITGVHIADKENGIFAQGGTIGSAFVLSAGFALAAKKNGTGQVCMCFVGDGSVQRGQAHEAMNLASCWKLPVVWVVENNLMAWFTPCCDSFALKNIADMAKSYNMPGKVIDGMDVFAVREAAEEAVDLARKGDGPSMLECKTYRFRPHSEGRPDVCHYLPRSEEEIAEWKKRDPLVLCQKKLVKEKILTKNLIDEIELEADEKAKETEKFALESPYPDPSILDTLVYAP</sequence>
<dbReference type="GO" id="GO:0006086">
    <property type="term" value="P:pyruvate decarboxylation to acetyl-CoA"/>
    <property type="evidence" value="ECO:0007669"/>
    <property type="project" value="TreeGrafter"/>
</dbReference>
<keyword evidence="5" id="KW-0670">Pyruvate</keyword>
<evidence type="ECO:0000256" key="3">
    <source>
        <dbReference type="ARBA" id="ARBA00023052"/>
    </source>
</evidence>
<accession>A0A5K7ZJD2</accession>
<dbReference type="AlphaFoldDB" id="A0A5K7ZJD2"/>
<evidence type="ECO:0000313" key="5">
    <source>
        <dbReference type="EMBL" id="BBO81106.1"/>
    </source>
</evidence>
<dbReference type="Proteomes" id="UP000425960">
    <property type="component" value="Chromosome"/>
</dbReference>
<dbReference type="EMBL" id="AP021876">
    <property type="protein sequence ID" value="BBO81106.1"/>
    <property type="molecule type" value="Genomic_DNA"/>
</dbReference>
<dbReference type="GO" id="GO:0004739">
    <property type="term" value="F:pyruvate dehydrogenase (acetyl-transferring) activity"/>
    <property type="evidence" value="ECO:0007669"/>
    <property type="project" value="TreeGrafter"/>
</dbReference>
<reference evidence="5 6" key="1">
    <citation type="submission" date="2019-11" db="EMBL/GenBank/DDBJ databases">
        <title>Comparative genomics of hydrocarbon-degrading Desulfosarcina strains.</title>
        <authorList>
            <person name="Watanabe M."/>
            <person name="Kojima H."/>
            <person name="Fukui M."/>
        </authorList>
    </citation>
    <scope>NUCLEOTIDE SEQUENCE [LARGE SCALE GENOMIC DNA]</scope>
    <source>
        <strain evidence="5 6">28bB2T</strain>
    </source>
</reference>
<dbReference type="KEGG" id="dov:DSCO28_16720"/>